<protein>
    <submittedName>
        <fullName evidence="1">Uncharacterized protein</fullName>
    </submittedName>
</protein>
<accession>A0A1M6M5E1</accession>
<dbReference type="Proteomes" id="UP000184418">
    <property type="component" value="Unassembled WGS sequence"/>
</dbReference>
<evidence type="ECO:0000313" key="2">
    <source>
        <dbReference type="Proteomes" id="UP000184418"/>
    </source>
</evidence>
<name>A0A1M6M5E1_9BACT</name>
<reference evidence="1 2" key="1">
    <citation type="submission" date="2016-11" db="EMBL/GenBank/DDBJ databases">
        <authorList>
            <person name="Jaros S."/>
            <person name="Januszkiewicz K."/>
            <person name="Wedrychowicz H."/>
        </authorList>
    </citation>
    <scope>NUCLEOTIDE SEQUENCE [LARGE SCALE GENOMIC DNA]</scope>
    <source>
        <strain evidence="1 2">DSM 21074</strain>
    </source>
</reference>
<proteinExistence type="predicted"/>
<keyword evidence="2" id="KW-1185">Reference proteome</keyword>
<dbReference type="RefSeq" id="WP_073112403.1">
    <property type="nucleotide sequence ID" value="NZ_FQYN01000011.1"/>
</dbReference>
<dbReference type="EMBL" id="FQYN01000011">
    <property type="protein sequence ID" value="SHJ78580.1"/>
    <property type="molecule type" value="Genomic_DNA"/>
</dbReference>
<dbReference type="OrthoDB" id="863280at2"/>
<dbReference type="AlphaFoldDB" id="A0A1M6M5E1"/>
<sequence>MQSIFNQHTGISSRAQSLKRFLLPVAACALLLGGCKKDNEAIADTSAPPVLNIVSPVEGATIMPGGRLGNATTADYNGTGFAINLEIVTKDTVTIPTKESLNIRNTAALGQPNVNLPGFTASLDVDLIKPDGGTIPKGTNLASLFNIAGTDDTPGPGVTTWVSWHVLESVAAGTTSCTLTTSVTDRAGRKVTATRLLKVGPGPNGALSGEALTPAPKPITYGTVDNPDGPTVTMIAPRTPSSISPGIQTAGVLPAPPTSGALFFIQVSALDKSRNGINVAENGDGTFGKPAADRGTIEDKTQSNAGVNRYVPGLKVTFDVPLLQPNGNVIPAGGNLAPVFNTAGSELDPSGFVRTTFGWSVGGTLQLGGKTSVTIKAAVTDAAGKTGSATQVVQISPVANGQLLTPAPR</sequence>
<evidence type="ECO:0000313" key="1">
    <source>
        <dbReference type="EMBL" id="SHJ78580.1"/>
    </source>
</evidence>
<organism evidence="1 2">
    <name type="scientific">Hymenobacter daecheongensis DSM 21074</name>
    <dbReference type="NCBI Taxonomy" id="1121955"/>
    <lineage>
        <taxon>Bacteria</taxon>
        <taxon>Pseudomonadati</taxon>
        <taxon>Bacteroidota</taxon>
        <taxon>Cytophagia</taxon>
        <taxon>Cytophagales</taxon>
        <taxon>Hymenobacteraceae</taxon>
        <taxon>Hymenobacter</taxon>
    </lineage>
</organism>
<dbReference type="STRING" id="1121955.SAMN02745146_0148"/>
<gene>
    <name evidence="1" type="ORF">SAMN02745146_0148</name>
</gene>